<comment type="caution">
    <text evidence="13">The sequence shown here is derived from an EMBL/GenBank/DDBJ whole genome shotgun (WGS) entry which is preliminary data.</text>
</comment>
<feature type="transmembrane region" description="Helical" evidence="12">
    <location>
        <begin position="251"/>
        <end position="279"/>
    </location>
</feature>
<feature type="transmembrane region" description="Helical" evidence="12">
    <location>
        <begin position="403"/>
        <end position="426"/>
    </location>
</feature>
<feature type="transmembrane region" description="Helical" evidence="12">
    <location>
        <begin position="177"/>
        <end position="198"/>
    </location>
</feature>
<reference evidence="13 14" key="1">
    <citation type="submission" date="2019-07" db="EMBL/GenBank/DDBJ databases">
        <title>Genomics analysis of Aphanomyces spp. identifies a new class of oomycete effector associated with host adaptation.</title>
        <authorList>
            <person name="Gaulin E."/>
        </authorList>
    </citation>
    <scope>NUCLEOTIDE SEQUENCE [LARGE SCALE GENOMIC DNA]</scope>
    <source>
        <strain evidence="13 14">ATCC 201684</strain>
    </source>
</reference>
<feature type="transmembrane region" description="Helical" evidence="12">
    <location>
        <begin position="106"/>
        <end position="125"/>
    </location>
</feature>
<dbReference type="InterPro" id="IPR050222">
    <property type="entry name" value="MATE_MdtK"/>
</dbReference>
<dbReference type="Pfam" id="PF01554">
    <property type="entry name" value="MatE"/>
    <property type="match status" value="2"/>
</dbReference>
<feature type="transmembrane region" description="Helical" evidence="12">
    <location>
        <begin position="432"/>
        <end position="453"/>
    </location>
</feature>
<evidence type="ECO:0000256" key="6">
    <source>
        <dbReference type="ARBA" id="ARBA00022692"/>
    </source>
</evidence>
<dbReference type="PIRSF" id="PIRSF006603">
    <property type="entry name" value="DinF"/>
    <property type="match status" value="1"/>
</dbReference>
<name>A0A6G0WWK3_9STRA</name>
<evidence type="ECO:0000256" key="5">
    <source>
        <dbReference type="ARBA" id="ARBA00022475"/>
    </source>
</evidence>
<evidence type="ECO:0000256" key="11">
    <source>
        <dbReference type="SAM" id="MobiDB-lite"/>
    </source>
</evidence>
<dbReference type="GO" id="GO:0006811">
    <property type="term" value="P:monoatomic ion transport"/>
    <property type="evidence" value="ECO:0007669"/>
    <property type="project" value="UniProtKB-KW"/>
</dbReference>
<dbReference type="GO" id="GO:0015297">
    <property type="term" value="F:antiporter activity"/>
    <property type="evidence" value="ECO:0007669"/>
    <property type="project" value="UniProtKB-KW"/>
</dbReference>
<evidence type="ECO:0000256" key="9">
    <source>
        <dbReference type="ARBA" id="ARBA00023136"/>
    </source>
</evidence>
<feature type="region of interest" description="Disordered" evidence="11">
    <location>
        <begin position="502"/>
        <end position="527"/>
    </location>
</feature>
<evidence type="ECO:0000313" key="14">
    <source>
        <dbReference type="Proteomes" id="UP000481153"/>
    </source>
</evidence>
<comment type="subcellular location">
    <subcellularLocation>
        <location evidence="1">Cell membrane</location>
        <topology evidence="1">Multi-pass membrane protein</topology>
    </subcellularLocation>
</comment>
<dbReference type="EMBL" id="VJMJ01000139">
    <property type="protein sequence ID" value="KAF0731873.1"/>
    <property type="molecule type" value="Genomic_DNA"/>
</dbReference>
<evidence type="ECO:0000313" key="13">
    <source>
        <dbReference type="EMBL" id="KAF0731873.1"/>
    </source>
</evidence>
<dbReference type="NCBIfam" id="TIGR00797">
    <property type="entry name" value="matE"/>
    <property type="match status" value="1"/>
</dbReference>
<keyword evidence="6 12" id="KW-0812">Transmembrane</keyword>
<keyword evidence="3" id="KW-0813">Transport</keyword>
<evidence type="ECO:0000256" key="8">
    <source>
        <dbReference type="ARBA" id="ARBA00023065"/>
    </source>
</evidence>
<feature type="transmembrane region" description="Helical" evidence="12">
    <location>
        <begin position="333"/>
        <end position="353"/>
    </location>
</feature>
<dbReference type="PANTHER" id="PTHR43298:SF2">
    <property type="entry name" value="FMN_FAD EXPORTER YEEO-RELATED"/>
    <property type="match status" value="1"/>
</dbReference>
<evidence type="ECO:0000256" key="12">
    <source>
        <dbReference type="SAM" id="Phobius"/>
    </source>
</evidence>
<dbReference type="GO" id="GO:0042910">
    <property type="term" value="F:xenobiotic transmembrane transporter activity"/>
    <property type="evidence" value="ECO:0007669"/>
    <property type="project" value="InterPro"/>
</dbReference>
<keyword evidence="14" id="KW-1185">Reference proteome</keyword>
<protein>
    <recommendedName>
        <fullName evidence="10">Multidrug-efflux transporter</fullName>
    </recommendedName>
</protein>
<keyword evidence="8" id="KW-0406">Ion transport</keyword>
<feature type="transmembrane region" description="Helical" evidence="12">
    <location>
        <begin position="51"/>
        <end position="69"/>
    </location>
</feature>
<feature type="transmembrane region" description="Helical" evidence="12">
    <location>
        <begin position="210"/>
        <end position="230"/>
    </location>
</feature>
<evidence type="ECO:0000256" key="2">
    <source>
        <dbReference type="ARBA" id="ARBA00010199"/>
    </source>
</evidence>
<feature type="transmembrane region" description="Helical" evidence="12">
    <location>
        <begin position="365"/>
        <end position="383"/>
    </location>
</feature>
<dbReference type="InterPro" id="IPR048279">
    <property type="entry name" value="MdtK-like"/>
</dbReference>
<evidence type="ECO:0000256" key="4">
    <source>
        <dbReference type="ARBA" id="ARBA00022449"/>
    </source>
</evidence>
<organism evidence="13 14">
    <name type="scientific">Aphanomyces euteiches</name>
    <dbReference type="NCBI Taxonomy" id="100861"/>
    <lineage>
        <taxon>Eukaryota</taxon>
        <taxon>Sar</taxon>
        <taxon>Stramenopiles</taxon>
        <taxon>Oomycota</taxon>
        <taxon>Saprolegniomycetes</taxon>
        <taxon>Saprolegniales</taxon>
        <taxon>Verrucalvaceae</taxon>
        <taxon>Aphanomyces</taxon>
    </lineage>
</organism>
<keyword evidence="4" id="KW-0050">Antiport</keyword>
<accession>A0A6G0WWK3</accession>
<sequence>MGKQDREDTPFFERRDVFDLKREIQELLSMAFQVSLASMVRMGLTAIDSAFLGHLGVQALAASSLASVWMGVPLYGVWSGAACIATLCGQALGAQNHALAGIWLQFGVIVCFFCSMLIAVYYWNIDVLLRMSSSDEQVVALGTRFARIMSLSIFPSLTYMCLRLYFQSMGIVLPTTLVGLTSVFVAVGANYFLIYGYGSWHGMGFDGSPWATVIACFFQPIALFMYTIVWKKYHAHAWDGWKIQELTWSRLSTFLSLGIPMGFNSVITNLASAGVAVMAAQLGPDVVAANAIVTQFWSMLYALFWGFGCATQTKVAFYLGAGKPDHAKGVVKIGAICTAINAVFLAALTLTLRHRIFIVYTNDESLLQLAGLVVPVFVSAYMLESMEMFMSAVLTGMGEVRVIFWAALIATWCVQLPVCYVWAFVFKAGFPSLWNAVCAMEAVKTIVFLIILSRIDWDQVTMRAMAASEAKGAVGQDELRHQNEELVELSEILNAPTMAFTPRTPVGSATPSDAAKRTHSYSTLNEA</sequence>
<dbReference type="Proteomes" id="UP000481153">
    <property type="component" value="Unassembled WGS sequence"/>
</dbReference>
<keyword evidence="9 12" id="KW-0472">Membrane</keyword>
<dbReference type="PANTHER" id="PTHR43298">
    <property type="entry name" value="MULTIDRUG RESISTANCE PROTEIN NORM-RELATED"/>
    <property type="match status" value="1"/>
</dbReference>
<evidence type="ECO:0000256" key="7">
    <source>
        <dbReference type="ARBA" id="ARBA00022989"/>
    </source>
</evidence>
<evidence type="ECO:0000256" key="10">
    <source>
        <dbReference type="ARBA" id="ARBA00031636"/>
    </source>
</evidence>
<dbReference type="VEuPathDB" id="FungiDB:AeMF1_013957"/>
<keyword evidence="5" id="KW-1003">Cell membrane</keyword>
<dbReference type="InterPro" id="IPR002528">
    <property type="entry name" value="MATE_fam"/>
</dbReference>
<dbReference type="GO" id="GO:0005886">
    <property type="term" value="C:plasma membrane"/>
    <property type="evidence" value="ECO:0007669"/>
    <property type="project" value="UniProtKB-SubCell"/>
</dbReference>
<comment type="similarity">
    <text evidence="2">Belongs to the multi antimicrobial extrusion (MATE) (TC 2.A.66.1) family.</text>
</comment>
<proteinExistence type="inferred from homology"/>
<evidence type="ECO:0000256" key="3">
    <source>
        <dbReference type="ARBA" id="ARBA00022448"/>
    </source>
</evidence>
<evidence type="ECO:0000256" key="1">
    <source>
        <dbReference type="ARBA" id="ARBA00004651"/>
    </source>
</evidence>
<gene>
    <name evidence="13" type="ORF">Ae201684_010971</name>
</gene>
<dbReference type="AlphaFoldDB" id="A0A6G0WWK3"/>
<keyword evidence="7 12" id="KW-1133">Transmembrane helix</keyword>